<comment type="caution">
    <text evidence="2">The sequence shown here is derived from an EMBL/GenBank/DDBJ whole genome shotgun (WGS) entry which is preliminary data.</text>
</comment>
<sequence length="51" mass="5398">MKPHTVGAFNGAARIGGGERSEPITSMLIMPYDTESQSRNVLASPLGEEGH</sequence>
<proteinExistence type="predicted"/>
<dbReference type="EMBL" id="ADLT01000082">
    <property type="protein sequence ID" value="EHO61975.1"/>
    <property type="molecule type" value="Genomic_DNA"/>
</dbReference>
<organism evidence="2 3">
    <name type="scientific">Dialister succinatiphilus YIT 11850</name>
    <dbReference type="NCBI Taxonomy" id="742743"/>
    <lineage>
        <taxon>Bacteria</taxon>
        <taxon>Bacillati</taxon>
        <taxon>Bacillota</taxon>
        <taxon>Negativicutes</taxon>
        <taxon>Veillonellales</taxon>
        <taxon>Veillonellaceae</taxon>
        <taxon>Dialister</taxon>
    </lineage>
</organism>
<protein>
    <submittedName>
        <fullName evidence="2">Uncharacterized protein</fullName>
    </submittedName>
</protein>
<dbReference type="HOGENOM" id="CLU_3110813_0_0_9"/>
<keyword evidence="3" id="KW-1185">Reference proteome</keyword>
<dbReference type="AlphaFoldDB" id="H1D3C4"/>
<name>H1D3C4_9FIRM</name>
<evidence type="ECO:0000313" key="2">
    <source>
        <dbReference type="EMBL" id="EHO61975.1"/>
    </source>
</evidence>
<accession>H1D3C4</accession>
<evidence type="ECO:0000256" key="1">
    <source>
        <dbReference type="SAM" id="MobiDB-lite"/>
    </source>
</evidence>
<feature type="non-terminal residue" evidence="2">
    <location>
        <position position="51"/>
    </location>
</feature>
<evidence type="ECO:0000313" key="3">
    <source>
        <dbReference type="Proteomes" id="UP000003277"/>
    </source>
</evidence>
<gene>
    <name evidence="2" type="ORF">HMPREF9453_02112</name>
</gene>
<feature type="region of interest" description="Disordered" evidence="1">
    <location>
        <begin position="31"/>
        <end position="51"/>
    </location>
</feature>
<dbReference type="Proteomes" id="UP000003277">
    <property type="component" value="Unassembled WGS sequence"/>
</dbReference>
<reference evidence="2 3" key="1">
    <citation type="submission" date="2011-11" db="EMBL/GenBank/DDBJ databases">
        <title>The Genome Sequence of Dialister succinatiphilus YIT 11850.</title>
        <authorList>
            <consortium name="The Broad Institute Genome Sequencing Platform"/>
            <person name="Earl A."/>
            <person name="Ward D."/>
            <person name="Feldgarden M."/>
            <person name="Gevers D."/>
            <person name="Morotomi M."/>
            <person name="Young S.K."/>
            <person name="Zeng Q."/>
            <person name="Gargeya S."/>
            <person name="Fitzgerald M."/>
            <person name="Haas B."/>
            <person name="Abouelleil A."/>
            <person name="Alvarado L."/>
            <person name="Arachchi H.M."/>
            <person name="Berlin A."/>
            <person name="Brown A."/>
            <person name="Chapman S.B."/>
            <person name="Dunbar C."/>
            <person name="Gearin G."/>
            <person name="Goldberg J."/>
            <person name="Griggs A."/>
            <person name="Gujja S."/>
            <person name="Heiman D."/>
            <person name="Howarth C."/>
            <person name="Lui A."/>
            <person name="MacDonald P.J.P."/>
            <person name="Montmayeur A."/>
            <person name="Murphy C."/>
            <person name="Neiman D."/>
            <person name="Pearson M."/>
            <person name="Priest M."/>
            <person name="Roberts A."/>
            <person name="Saif S."/>
            <person name="Shea T."/>
            <person name="Sisk P."/>
            <person name="Stolte C."/>
            <person name="Sykes S."/>
            <person name="Wortman J."/>
            <person name="Nusbaum C."/>
            <person name="Birren B."/>
        </authorList>
    </citation>
    <scope>NUCLEOTIDE SEQUENCE [LARGE SCALE GENOMIC DNA]</scope>
    <source>
        <strain evidence="2 3">YIT 11850</strain>
    </source>
</reference>